<name>A0A0G4H6X9_VITBC</name>
<dbReference type="InParanoid" id="A0A0G4H6X9"/>
<dbReference type="Gene3D" id="3.40.50.720">
    <property type="entry name" value="NAD(P)-binding Rossmann-like Domain"/>
    <property type="match status" value="1"/>
</dbReference>
<feature type="transmembrane region" description="Helical" evidence="3">
    <location>
        <begin position="27"/>
        <end position="53"/>
    </location>
</feature>
<keyword evidence="3" id="KW-0812">Transmembrane</keyword>
<dbReference type="SUPFAM" id="SSF51735">
    <property type="entry name" value="NAD(P)-binding Rossmann-fold domains"/>
    <property type="match status" value="1"/>
</dbReference>
<reference evidence="4 5" key="1">
    <citation type="submission" date="2014-11" db="EMBL/GenBank/DDBJ databases">
        <authorList>
            <person name="Zhu J."/>
            <person name="Qi W."/>
            <person name="Song R."/>
        </authorList>
    </citation>
    <scope>NUCLEOTIDE SEQUENCE [LARGE SCALE GENOMIC DNA]</scope>
</reference>
<evidence type="ECO:0000256" key="3">
    <source>
        <dbReference type="SAM" id="Phobius"/>
    </source>
</evidence>
<dbReference type="PRINTS" id="PR00081">
    <property type="entry name" value="GDHRDH"/>
</dbReference>
<dbReference type="OrthoDB" id="1274115at2759"/>
<accession>A0A0G4H6X9</accession>
<protein>
    <submittedName>
        <fullName evidence="4">Uncharacterized protein</fullName>
    </submittedName>
</protein>
<dbReference type="Pfam" id="PF00106">
    <property type="entry name" value="adh_short"/>
    <property type="match status" value="1"/>
</dbReference>
<dbReference type="PhylomeDB" id="A0A0G4H6X9"/>
<keyword evidence="3" id="KW-0472">Membrane</keyword>
<dbReference type="InterPro" id="IPR036291">
    <property type="entry name" value="NAD(P)-bd_dom_sf"/>
</dbReference>
<keyword evidence="5" id="KW-1185">Reference proteome</keyword>
<dbReference type="VEuPathDB" id="CryptoDB:Vbra_19689"/>
<keyword evidence="3" id="KW-1133">Transmembrane helix</keyword>
<gene>
    <name evidence="4" type="ORF">Vbra_19689</name>
</gene>
<dbReference type="PANTHER" id="PTHR24320:SF148">
    <property type="entry name" value="NAD(P)-BINDING ROSSMANN-FOLD SUPERFAMILY PROTEIN"/>
    <property type="match status" value="1"/>
</dbReference>
<evidence type="ECO:0000256" key="2">
    <source>
        <dbReference type="ARBA" id="ARBA00023002"/>
    </source>
</evidence>
<dbReference type="EMBL" id="CDMY01001045">
    <property type="protein sequence ID" value="CEM39627.1"/>
    <property type="molecule type" value="Genomic_DNA"/>
</dbReference>
<dbReference type="STRING" id="1169540.A0A0G4H6X9"/>
<evidence type="ECO:0000313" key="5">
    <source>
        <dbReference type="Proteomes" id="UP000041254"/>
    </source>
</evidence>
<dbReference type="InterPro" id="IPR002347">
    <property type="entry name" value="SDR_fam"/>
</dbReference>
<organism evidence="4 5">
    <name type="scientific">Vitrella brassicaformis (strain CCMP3155)</name>
    <dbReference type="NCBI Taxonomy" id="1169540"/>
    <lineage>
        <taxon>Eukaryota</taxon>
        <taxon>Sar</taxon>
        <taxon>Alveolata</taxon>
        <taxon>Colpodellida</taxon>
        <taxon>Vitrellaceae</taxon>
        <taxon>Vitrella</taxon>
    </lineage>
</organism>
<dbReference type="GO" id="GO:0016491">
    <property type="term" value="F:oxidoreductase activity"/>
    <property type="evidence" value="ECO:0007669"/>
    <property type="project" value="UniProtKB-KW"/>
</dbReference>
<evidence type="ECO:0000256" key="1">
    <source>
        <dbReference type="ARBA" id="ARBA00006484"/>
    </source>
</evidence>
<keyword evidence="2" id="KW-0560">Oxidoreductase</keyword>
<proteinExistence type="inferred from homology"/>
<evidence type="ECO:0000313" key="4">
    <source>
        <dbReference type="EMBL" id="CEM39627.1"/>
    </source>
</evidence>
<sequence length="469" mass="51315">MCDAAGKGQGAASSFLLFVLYELDRLLLVPLLHCCVVLGIIWGAVAGTLYHIWSRLSHRAQSSKAEDAELERRLAAVRGWTCIMTGGCSGIGCELVRYLVKAGAHVWILDINKAKGEEMAESFGSSSESGGSARFVYVDLGDLKSIHCAADHVLRECGAIHLLLNNAGLGNWHARRKTKDGFSATFGINFIGHYLLTRLLYDRMCATPDSRIVNVGSWYHRMGGPAWLHAMMADHWGDVDYTKDEWEGALDEHKKANLRRHLDGALAGWYRSYVYGDSKLAMILFAAQLRLRRAEAKRAGAPNTPPMAFAASPGSVVTPIFQSAGYHPMRAIYLVADLFMTTPSRGAIPSLFAATQPLTDANNGPPGIDIDTPPLYYAPYLHAPTPFSPAHLGSRAAAWLGGGNKQCSEWVERAGAYVGYRLSAVWYLVQEISGPHVGAVPWPAALPPYWMTMSGVLWEWAEGCVREHL</sequence>
<comment type="similarity">
    <text evidence="1">Belongs to the short-chain dehydrogenases/reductases (SDR) family.</text>
</comment>
<dbReference type="AlphaFoldDB" id="A0A0G4H6X9"/>
<dbReference type="PANTHER" id="PTHR24320">
    <property type="entry name" value="RETINOL DEHYDROGENASE"/>
    <property type="match status" value="1"/>
</dbReference>
<dbReference type="Proteomes" id="UP000041254">
    <property type="component" value="Unassembled WGS sequence"/>
</dbReference>